<evidence type="ECO:0000313" key="3">
    <source>
        <dbReference type="EMBL" id="ODV77971.1"/>
    </source>
</evidence>
<dbReference type="EMBL" id="KV453914">
    <property type="protein sequence ID" value="ODV77971.1"/>
    <property type="molecule type" value="Genomic_DNA"/>
</dbReference>
<feature type="compositionally biased region" description="Pro residues" evidence="1">
    <location>
        <begin position="176"/>
        <end position="186"/>
    </location>
</feature>
<protein>
    <recommendedName>
        <fullName evidence="5">Opaque-phase-specific protein OP4</fullName>
    </recommendedName>
</protein>
<evidence type="ECO:0008006" key="5">
    <source>
        <dbReference type="Google" id="ProtNLM"/>
    </source>
</evidence>
<feature type="region of interest" description="Disordered" evidence="1">
    <location>
        <begin position="173"/>
        <end position="192"/>
    </location>
</feature>
<keyword evidence="2" id="KW-0732">Signal</keyword>
<dbReference type="Proteomes" id="UP000094285">
    <property type="component" value="Unassembled WGS sequence"/>
</dbReference>
<dbReference type="RefSeq" id="XP_020063093.1">
    <property type="nucleotide sequence ID" value="XM_020207940.1"/>
</dbReference>
<organism evidence="3 4">
    <name type="scientific">Suhomyces tanzawaensis NRRL Y-17324</name>
    <dbReference type="NCBI Taxonomy" id="984487"/>
    <lineage>
        <taxon>Eukaryota</taxon>
        <taxon>Fungi</taxon>
        <taxon>Dikarya</taxon>
        <taxon>Ascomycota</taxon>
        <taxon>Saccharomycotina</taxon>
        <taxon>Pichiomycetes</taxon>
        <taxon>Debaryomycetaceae</taxon>
        <taxon>Suhomyces</taxon>
    </lineage>
</organism>
<dbReference type="GeneID" id="30982077"/>
<accession>A0A1E4SEM5</accession>
<feature type="signal peptide" evidence="2">
    <location>
        <begin position="1"/>
        <end position="20"/>
    </location>
</feature>
<dbReference type="STRING" id="984487.A0A1E4SEM5"/>
<sequence>MKFAQATLVAILASCAVVGAAPVAPIASSETTMVKRVDLNEVLDLLSELKSFNTKRGELSPEEELQFISKRDGVISNLISALANSGIIGDVFNTLTSDPQISASIGAIIKATLQTAIVQAPQLLTAIWNSGLLQKLFNTLLNDTDLRNALLAAGESLISSVIGLLTGSLGGSSTPAPAPSPAPAPAPAKRELTDEEYVSKRDLASIIGTIVSEIKDSGYVQNIVQNALANPEQSIGFLTSAFKNGVVIFEDVYDWAKQSGLLNSLISSLASSNSGILSELASFVGGQLDNSSSSASAASAASPASGASINASGAAAVPVATAPASTGASSAAPANNNDNDVYAQLAAQYGGSSSSKKRRNY</sequence>
<keyword evidence="4" id="KW-1185">Reference proteome</keyword>
<dbReference type="PROSITE" id="PS51257">
    <property type="entry name" value="PROKAR_LIPOPROTEIN"/>
    <property type="match status" value="1"/>
</dbReference>
<dbReference type="OrthoDB" id="4025946at2759"/>
<evidence type="ECO:0000256" key="1">
    <source>
        <dbReference type="SAM" id="MobiDB-lite"/>
    </source>
</evidence>
<proteinExistence type="predicted"/>
<evidence type="ECO:0000256" key="2">
    <source>
        <dbReference type="SAM" id="SignalP"/>
    </source>
</evidence>
<gene>
    <name evidence="3" type="ORF">CANTADRAFT_26948</name>
</gene>
<feature type="chain" id="PRO_5009162771" description="Opaque-phase-specific protein OP4" evidence="2">
    <location>
        <begin position="21"/>
        <end position="361"/>
    </location>
</feature>
<reference evidence="4" key="1">
    <citation type="submission" date="2016-05" db="EMBL/GenBank/DDBJ databases">
        <title>Comparative genomics of biotechnologically important yeasts.</title>
        <authorList>
            <consortium name="DOE Joint Genome Institute"/>
            <person name="Riley R."/>
            <person name="Haridas S."/>
            <person name="Wolfe K.H."/>
            <person name="Lopes M.R."/>
            <person name="Hittinger C.T."/>
            <person name="Goker M."/>
            <person name="Salamov A."/>
            <person name="Wisecaver J."/>
            <person name="Long T.M."/>
            <person name="Aerts A.L."/>
            <person name="Barry K."/>
            <person name="Choi C."/>
            <person name="Clum A."/>
            <person name="Coughlan A.Y."/>
            <person name="Deshpande S."/>
            <person name="Douglass A.P."/>
            <person name="Hanson S.J."/>
            <person name="Klenk H.-P."/>
            <person name="Labutti K."/>
            <person name="Lapidus A."/>
            <person name="Lindquist E."/>
            <person name="Lipzen A."/>
            <person name="Meier-Kolthoff J.P."/>
            <person name="Ohm R.A."/>
            <person name="Otillar R.P."/>
            <person name="Pangilinan J."/>
            <person name="Peng Y."/>
            <person name="Rokas A."/>
            <person name="Rosa C.A."/>
            <person name="Scheuner C."/>
            <person name="Sibirny A.A."/>
            <person name="Slot J.C."/>
            <person name="Stielow J.B."/>
            <person name="Sun H."/>
            <person name="Kurtzman C.P."/>
            <person name="Blackwell M."/>
            <person name="Grigoriev I.V."/>
            <person name="Jeffries T.W."/>
        </authorList>
    </citation>
    <scope>NUCLEOTIDE SEQUENCE [LARGE SCALE GENOMIC DNA]</scope>
    <source>
        <strain evidence="4">NRRL Y-17324</strain>
    </source>
</reference>
<dbReference type="AlphaFoldDB" id="A0A1E4SEM5"/>
<name>A0A1E4SEM5_9ASCO</name>
<evidence type="ECO:0000313" key="4">
    <source>
        <dbReference type="Proteomes" id="UP000094285"/>
    </source>
</evidence>